<feature type="compositionally biased region" description="Polar residues" evidence="2">
    <location>
        <begin position="525"/>
        <end position="535"/>
    </location>
</feature>
<dbReference type="AlphaFoldDB" id="A0A401KVA9"/>
<accession>A0A401KVA9</accession>
<sequence>MDEQGSFEQWYFGTASLYYEQKLEEEKRQLEEERRYFAEKGQPEEERQLEDEIRKREKELAQQGNLRKLKEEVRYLQEQYRQHEEKMRQHEEEMRQHEKEMRQHEEETKQPGEKLGWLVQKTTFLEYIQHLHEALPDPLNLEPRADTHRDILIPKARVCPERLEHWSQCDNEQEQIYRHICEFFEPTDGPPKRIFTPIHVIRENGERMKRRSMEDLEIYLQDSVQMQIEHIIEEICAIPAARAAFHLGGDRMRYVASHGELRSRAPTWIEDSERWPPGPESFCIHDMEDGRRGIDARLRGEFILPNKLTMETLRAGLWSMDSYAEVLHNEVVPLTEAERITRNAARLAGSALVQLYNEMISYGFEYGYITTGQGLVLLRVPYDNPSTLLYRVCEPSIEAKPGNPDGFLRPVTAIARILCLCLMSCASQTRSPDWCIKTKASLPTWLTGFDYEYLIQTQKFMPSDDYSGTTTLSPHSICGQGTARELPIRTRSQTSSVEGTQQPFREEVQDGDLYSASGHKRRLIQSGSSASPAREQQSKRSKRPEPSCSTNLQQDRSFCTQKCLLGLKESRKLDENCPNLELHQQSGSVHHPVTAQGLIRLIKQEVDECLDCIKPMGRCGLSGTPLKITCAKYGYTVVGKGTTCFMWPQLEREADVYQILDTIQGYDVPVFLGKVNMQQTFHLHGVGKIRHLLMMGWGGEPIDEAAYKQGAYKKYLNKALTPVRDLGVLHGDLSAGHLLWNEELNRLMLIDFNRCRLSLPNPVEWKPKWLTEWDSLAKEEEKDYHRVVRTRSLMCADAASLLSG</sequence>
<keyword evidence="1" id="KW-0175">Coiled coil</keyword>
<comment type="caution">
    <text evidence="3">The sequence shown here is derived from an EMBL/GenBank/DDBJ whole genome shotgun (WGS) entry which is preliminary data.</text>
</comment>
<dbReference type="EMBL" id="BDHI01000014">
    <property type="protein sequence ID" value="GCB23195.1"/>
    <property type="molecule type" value="Genomic_DNA"/>
</dbReference>
<feature type="region of interest" description="Disordered" evidence="2">
    <location>
        <begin position="477"/>
        <end position="552"/>
    </location>
</feature>
<evidence type="ECO:0000256" key="2">
    <source>
        <dbReference type="SAM" id="MobiDB-lite"/>
    </source>
</evidence>
<evidence type="ECO:0000313" key="3">
    <source>
        <dbReference type="EMBL" id="GCB23195.1"/>
    </source>
</evidence>
<dbReference type="Proteomes" id="UP000286921">
    <property type="component" value="Unassembled WGS sequence"/>
</dbReference>
<protein>
    <submittedName>
        <fullName evidence="3">Reticulocyte-binding protein 2 homolog a</fullName>
    </submittedName>
</protein>
<dbReference type="Gene3D" id="1.10.510.10">
    <property type="entry name" value="Transferase(Phosphotransferase) domain 1"/>
    <property type="match status" value="1"/>
</dbReference>
<organism evidence="3 4">
    <name type="scientific">Aspergillus awamori</name>
    <name type="common">Black koji mold</name>
    <dbReference type="NCBI Taxonomy" id="105351"/>
    <lineage>
        <taxon>Eukaryota</taxon>
        <taxon>Fungi</taxon>
        <taxon>Dikarya</taxon>
        <taxon>Ascomycota</taxon>
        <taxon>Pezizomycotina</taxon>
        <taxon>Eurotiomycetes</taxon>
        <taxon>Eurotiomycetidae</taxon>
        <taxon>Eurotiales</taxon>
        <taxon>Aspergillaceae</taxon>
        <taxon>Aspergillus</taxon>
    </lineage>
</organism>
<proteinExistence type="predicted"/>
<dbReference type="PANTHER" id="PTHR37171">
    <property type="entry name" value="SERINE/THREONINE-PROTEIN KINASE YRZF-RELATED"/>
    <property type="match status" value="1"/>
</dbReference>
<dbReference type="SUPFAM" id="SSF56112">
    <property type="entry name" value="Protein kinase-like (PK-like)"/>
    <property type="match status" value="1"/>
</dbReference>
<dbReference type="STRING" id="105351.A0A401KVA9"/>
<name>A0A401KVA9_ASPAW</name>
<dbReference type="PANTHER" id="PTHR37171:SF1">
    <property type="entry name" value="SERINE_THREONINE-PROTEIN KINASE YRZF-RELATED"/>
    <property type="match status" value="1"/>
</dbReference>
<feature type="coiled-coil region" evidence="1">
    <location>
        <begin position="20"/>
        <end position="107"/>
    </location>
</feature>
<gene>
    <name evidence="3" type="ORF">AAWM_06080</name>
</gene>
<dbReference type="InterPro" id="IPR052396">
    <property type="entry name" value="Meiotic_Drive_Suppr_Kinase"/>
</dbReference>
<dbReference type="InterPro" id="IPR011009">
    <property type="entry name" value="Kinase-like_dom_sf"/>
</dbReference>
<evidence type="ECO:0000313" key="4">
    <source>
        <dbReference type="Proteomes" id="UP000286921"/>
    </source>
</evidence>
<evidence type="ECO:0000256" key="1">
    <source>
        <dbReference type="SAM" id="Coils"/>
    </source>
</evidence>
<keyword evidence="4" id="KW-1185">Reference proteome</keyword>
<feature type="compositionally biased region" description="Polar residues" evidence="2">
    <location>
        <begin position="490"/>
        <end position="503"/>
    </location>
</feature>
<reference evidence="3 4" key="1">
    <citation type="submission" date="2016-09" db="EMBL/GenBank/DDBJ databases">
        <title>Aspergillus awamori IFM 58123T.</title>
        <authorList>
            <person name="Kusuya Y."/>
            <person name="Shimizu M."/>
            <person name="Takahashi H."/>
            <person name="Yaguchi T."/>
        </authorList>
    </citation>
    <scope>NUCLEOTIDE SEQUENCE [LARGE SCALE GENOMIC DNA]</scope>
    <source>
        <strain evidence="3 4">IFM 58123</strain>
    </source>
</reference>